<dbReference type="KEGG" id="psyt:DSAG12_03025"/>
<organism evidence="1 2">
    <name type="scientific">Promethearchaeum syntrophicum</name>
    <dbReference type="NCBI Taxonomy" id="2594042"/>
    <lineage>
        <taxon>Archaea</taxon>
        <taxon>Promethearchaeati</taxon>
        <taxon>Promethearchaeota</taxon>
        <taxon>Promethearchaeia</taxon>
        <taxon>Promethearchaeales</taxon>
        <taxon>Promethearchaeaceae</taxon>
        <taxon>Promethearchaeum</taxon>
    </lineage>
</organism>
<protein>
    <submittedName>
        <fullName evidence="1">Uncharacterized protein</fullName>
    </submittedName>
</protein>
<proteinExistence type="predicted"/>
<accession>A0A5B9DEJ4</accession>
<keyword evidence="2" id="KW-1185">Reference proteome</keyword>
<sequence length="45" mass="5290">MTEQKRSSNDDRSDNFNPNNNAEKASRDNRANQLNPNHPEYKRSK</sequence>
<gene>
    <name evidence="1" type="ORF">DSAG12_03025</name>
</gene>
<name>A0A5B9DEJ4_9ARCH</name>
<dbReference type="AlphaFoldDB" id="A0A5B9DEJ4"/>
<dbReference type="EMBL" id="CP042905">
    <property type="protein sequence ID" value="QEE17193.2"/>
    <property type="molecule type" value="Genomic_DNA"/>
</dbReference>
<reference evidence="1 2" key="2">
    <citation type="journal article" date="2024" name="Int. J. Syst. Evol. Microbiol.">
        <title>Promethearchaeum syntrophicum gen. nov., sp. nov., an anaerobic, obligately syntrophic archaeon, the first isolate of the lineage 'Asgard' archaea, and proposal of the new archaeal phylum Promethearchaeota phyl. nov. and kingdom Promethearchaeati regn. nov.</title>
        <authorList>
            <person name="Imachi H."/>
            <person name="Nobu M.K."/>
            <person name="Kato S."/>
            <person name="Takaki Y."/>
            <person name="Miyazaki M."/>
            <person name="Miyata M."/>
            <person name="Ogawara M."/>
            <person name="Saito Y."/>
            <person name="Sakai S."/>
            <person name="Tahara Y.O."/>
            <person name="Takano Y."/>
            <person name="Tasumi E."/>
            <person name="Uematsu K."/>
            <person name="Yoshimura T."/>
            <person name="Itoh T."/>
            <person name="Ohkuma M."/>
            <person name="Takai K."/>
        </authorList>
    </citation>
    <scope>NUCLEOTIDE SEQUENCE [LARGE SCALE GENOMIC DNA]</scope>
    <source>
        <strain evidence="1 2">MK-D1</strain>
    </source>
</reference>
<evidence type="ECO:0000313" key="1">
    <source>
        <dbReference type="EMBL" id="QEE17193.2"/>
    </source>
</evidence>
<reference evidence="1 2" key="1">
    <citation type="journal article" date="2020" name="Nature">
        <title>Isolation of an archaeon at the prokaryote-eukaryote interface.</title>
        <authorList>
            <person name="Imachi H."/>
            <person name="Nobu M.K."/>
            <person name="Nakahara N."/>
            <person name="Morono Y."/>
            <person name="Ogawara M."/>
            <person name="Takaki Y."/>
            <person name="Takano Y."/>
            <person name="Uematsu K."/>
            <person name="Ikuta T."/>
            <person name="Ito M."/>
            <person name="Matsui Y."/>
            <person name="Miyazaki M."/>
            <person name="Murata K."/>
            <person name="Saito Y."/>
            <person name="Sakai S."/>
            <person name="Song C."/>
            <person name="Tasumi E."/>
            <person name="Yamanaka Y."/>
            <person name="Yamaguchi T."/>
            <person name="Kamagata Y."/>
            <person name="Tamaki H."/>
            <person name="Takai K."/>
        </authorList>
    </citation>
    <scope>NUCLEOTIDE SEQUENCE [LARGE SCALE GENOMIC DNA]</scope>
    <source>
        <strain evidence="1 2">MK-D1</strain>
    </source>
</reference>
<dbReference type="Proteomes" id="UP000321408">
    <property type="component" value="Chromosome"/>
</dbReference>
<evidence type="ECO:0000313" key="2">
    <source>
        <dbReference type="Proteomes" id="UP000321408"/>
    </source>
</evidence>